<feature type="transmembrane region" description="Helical" evidence="7">
    <location>
        <begin position="509"/>
        <end position="531"/>
    </location>
</feature>
<keyword evidence="3 7" id="KW-1133">Transmembrane helix</keyword>
<feature type="region of interest" description="Disordered" evidence="6">
    <location>
        <begin position="652"/>
        <end position="728"/>
    </location>
</feature>
<organism evidence="9 10">
    <name type="scientific">Acanthamoeba castellanii (strain ATCC 30010 / Neff)</name>
    <dbReference type="NCBI Taxonomy" id="1257118"/>
    <lineage>
        <taxon>Eukaryota</taxon>
        <taxon>Amoebozoa</taxon>
        <taxon>Discosea</taxon>
        <taxon>Longamoebia</taxon>
        <taxon>Centramoebida</taxon>
        <taxon>Acanthamoebidae</taxon>
        <taxon>Acanthamoeba</taxon>
    </lineage>
</organism>
<accession>L8HE88</accession>
<feature type="coiled-coil region" evidence="5">
    <location>
        <begin position="808"/>
        <end position="835"/>
    </location>
</feature>
<feature type="transmembrane region" description="Helical" evidence="7">
    <location>
        <begin position="358"/>
        <end position="382"/>
    </location>
</feature>
<gene>
    <name evidence="9" type="ORF">ACA1_071640</name>
</gene>
<dbReference type="GeneID" id="14924523"/>
<feature type="transmembrane region" description="Helical" evidence="7">
    <location>
        <begin position="422"/>
        <end position="443"/>
    </location>
</feature>
<feature type="region of interest" description="Disordered" evidence="6">
    <location>
        <begin position="20"/>
        <end position="88"/>
    </location>
</feature>
<dbReference type="Proteomes" id="UP000011083">
    <property type="component" value="Unassembled WGS sequence"/>
</dbReference>
<evidence type="ECO:0000256" key="1">
    <source>
        <dbReference type="ARBA" id="ARBA00004141"/>
    </source>
</evidence>
<name>L8HE88_ACACF</name>
<dbReference type="InterPro" id="IPR013122">
    <property type="entry name" value="PKD1_2_channel"/>
</dbReference>
<dbReference type="Pfam" id="PF08016">
    <property type="entry name" value="PKD_channel"/>
    <property type="match status" value="1"/>
</dbReference>
<sequence length="887" mass="100804">MVDILKRNLSAIEMQRLETERKEKASLLDSASSSSSSSSSSTSHNHKHHHHKKSKKDGDQARQLTEHEAKQEIERRREDEKLATPGGRVKAKVTAAWRRSEAYRTLAAHCWDRPRMTLADTMLLSPWQKWKKYNRVPWKVVLHALIFIVVTVQVLLAYVETSQYTRATHNTFESLFLATSDPDVTSVTMHTMEEVIESLKKTVNTYYDVNNVAIDMYMQRHSDRDTLGDVRPIQLHYSSYCRNFFVFENDTWDIQADDIQQTDVYYNLTQDDPFGPFNASDPDSLNDAFQRLARPTPQVKMSVSFNFINLNVGVLGPIPFMWDVLLLYTKEGGEITLELLLDKQIYYTTSIGLETQNLFTIFHAIVFALNFISFVFAVRAFFTNIVTYLRTRRTYRAIPRKVMKQEMYPAWSRIPFSVKFEFFPLWNIHIIVTSVFLMLASVLGLIEEFGYKTAMAYSIFEGMGALGASVTILRYLEYYEHFYTLILTLRHDCPPCSPSSISGLRIARFIISAFPIFFGYMLMGVVLFSPYSNRFEDLNNTAITLFALLNGDDIRSAFEQLNENYPYPIVPTIYLYSFIALFITAILNIFIFIIEDSYHAAKYSRRTQAKGAAAYAGGHYGGDGGHHGGHGKQEMDIFALFRILDREYNVNDDDDDQIELDSNHSLSDSSDGEQKKRKKKSSKEKKKKKASKAKKEAKPKAASTDESSDDESDVSLESGAVGGPAPSSFSINGGEMVANIGVAGLLRQSLGVAGHSVARASAHSYESPASSAQTPPRLPRMSSRDFRDLGFSRPGDTPRAFNFRITYKKLKRDLNEIMEDQMAEFEDELVVLTSELQLKHTARLQKRVKAQLQKTFENLLPGQHSGASTSSWDSYRMGASEYRESPF</sequence>
<evidence type="ECO:0000259" key="8">
    <source>
        <dbReference type="Pfam" id="PF08016"/>
    </source>
</evidence>
<feature type="compositionally biased region" description="Basic residues" evidence="6">
    <location>
        <begin position="44"/>
        <end position="55"/>
    </location>
</feature>
<dbReference type="AlphaFoldDB" id="L8HE88"/>
<dbReference type="OMA" id="ANEIMWH"/>
<proteinExistence type="predicted"/>
<evidence type="ECO:0000256" key="6">
    <source>
        <dbReference type="SAM" id="MobiDB-lite"/>
    </source>
</evidence>
<dbReference type="PANTHER" id="PTHR12127">
    <property type="entry name" value="MUCOLIPIN"/>
    <property type="match status" value="1"/>
</dbReference>
<feature type="region of interest" description="Disordered" evidence="6">
    <location>
        <begin position="761"/>
        <end position="782"/>
    </location>
</feature>
<evidence type="ECO:0000256" key="5">
    <source>
        <dbReference type="SAM" id="Coils"/>
    </source>
</evidence>
<feature type="compositionally biased region" description="Basic residues" evidence="6">
    <location>
        <begin position="675"/>
        <end position="692"/>
    </location>
</feature>
<dbReference type="InterPro" id="IPR039031">
    <property type="entry name" value="Mucolipin"/>
</dbReference>
<dbReference type="GO" id="GO:0072345">
    <property type="term" value="F:NAADP-sensitive calcium-release channel activity"/>
    <property type="evidence" value="ECO:0007669"/>
    <property type="project" value="TreeGrafter"/>
</dbReference>
<feature type="compositionally biased region" description="Basic and acidic residues" evidence="6">
    <location>
        <begin position="56"/>
        <end position="82"/>
    </location>
</feature>
<keyword evidence="2 7" id="KW-0812">Transmembrane</keyword>
<dbReference type="OrthoDB" id="263481at2759"/>
<feature type="transmembrane region" description="Helical" evidence="7">
    <location>
        <begin position="573"/>
        <end position="594"/>
    </location>
</feature>
<dbReference type="GO" id="GO:0005765">
    <property type="term" value="C:lysosomal membrane"/>
    <property type="evidence" value="ECO:0007669"/>
    <property type="project" value="TreeGrafter"/>
</dbReference>
<feature type="compositionally biased region" description="Low complexity" evidence="6">
    <location>
        <begin position="30"/>
        <end position="43"/>
    </location>
</feature>
<dbReference type="PANTHER" id="PTHR12127:SF7">
    <property type="entry name" value="SD02261P"/>
    <property type="match status" value="1"/>
</dbReference>
<dbReference type="GO" id="GO:0005886">
    <property type="term" value="C:plasma membrane"/>
    <property type="evidence" value="ECO:0007669"/>
    <property type="project" value="TreeGrafter"/>
</dbReference>
<keyword evidence="10" id="KW-1185">Reference proteome</keyword>
<evidence type="ECO:0000256" key="3">
    <source>
        <dbReference type="ARBA" id="ARBA00022989"/>
    </source>
</evidence>
<keyword evidence="5" id="KW-0175">Coiled coil</keyword>
<evidence type="ECO:0000256" key="4">
    <source>
        <dbReference type="ARBA" id="ARBA00023136"/>
    </source>
</evidence>
<protein>
    <recommendedName>
        <fullName evidence="8">Polycystin cation channel PKD1/PKD2 domain-containing protein</fullName>
    </recommendedName>
</protein>
<dbReference type="STRING" id="1257118.L8HE88"/>
<evidence type="ECO:0000256" key="2">
    <source>
        <dbReference type="ARBA" id="ARBA00022692"/>
    </source>
</evidence>
<feature type="domain" description="Polycystin cation channel PKD1/PKD2" evidence="8">
    <location>
        <begin position="506"/>
        <end position="600"/>
    </location>
</feature>
<dbReference type="VEuPathDB" id="AmoebaDB:ACA1_071640"/>
<feature type="region of interest" description="Disordered" evidence="6">
    <location>
        <begin position="860"/>
        <end position="887"/>
    </location>
</feature>
<keyword evidence="4 7" id="KW-0472">Membrane</keyword>
<dbReference type="RefSeq" id="XP_004353070.1">
    <property type="nucleotide sequence ID" value="XM_004353018.1"/>
</dbReference>
<dbReference type="KEGG" id="acan:ACA1_071640"/>
<reference evidence="9 10" key="1">
    <citation type="journal article" date="2013" name="Genome Biol.">
        <title>Genome of Acanthamoeba castellanii highlights extensive lateral gene transfer and early evolution of tyrosine kinase signaling.</title>
        <authorList>
            <person name="Clarke M."/>
            <person name="Lohan A.J."/>
            <person name="Liu B."/>
            <person name="Lagkouvardos I."/>
            <person name="Roy S."/>
            <person name="Zafar N."/>
            <person name="Bertelli C."/>
            <person name="Schilde C."/>
            <person name="Kianianmomeni A."/>
            <person name="Burglin T.R."/>
            <person name="Frech C."/>
            <person name="Turcotte B."/>
            <person name="Kopec K.O."/>
            <person name="Synnott J.M."/>
            <person name="Choo C."/>
            <person name="Paponov I."/>
            <person name="Finkler A."/>
            <person name="Soon Heng Tan C."/>
            <person name="Hutchins A.P."/>
            <person name="Weinmeier T."/>
            <person name="Rattei T."/>
            <person name="Chu J.S."/>
            <person name="Gimenez G."/>
            <person name="Irimia M."/>
            <person name="Rigden D.J."/>
            <person name="Fitzpatrick D.A."/>
            <person name="Lorenzo-Morales J."/>
            <person name="Bateman A."/>
            <person name="Chiu C.H."/>
            <person name="Tang P."/>
            <person name="Hegemann P."/>
            <person name="Fromm H."/>
            <person name="Raoult D."/>
            <person name="Greub G."/>
            <person name="Miranda-Saavedra D."/>
            <person name="Chen N."/>
            <person name="Nash P."/>
            <person name="Ginger M.L."/>
            <person name="Horn M."/>
            <person name="Schaap P."/>
            <person name="Caler L."/>
            <person name="Loftus B."/>
        </authorList>
    </citation>
    <scope>NUCLEOTIDE SEQUENCE [LARGE SCALE GENOMIC DNA]</scope>
    <source>
        <strain evidence="9 10">Neff</strain>
    </source>
</reference>
<dbReference type="EMBL" id="KB007857">
    <property type="protein sequence ID" value="ELR23542.1"/>
    <property type="molecule type" value="Genomic_DNA"/>
</dbReference>
<comment type="subcellular location">
    <subcellularLocation>
        <location evidence="1">Membrane</location>
        <topology evidence="1">Multi-pass membrane protein</topology>
    </subcellularLocation>
</comment>
<feature type="transmembrane region" description="Helical" evidence="7">
    <location>
        <begin position="140"/>
        <end position="159"/>
    </location>
</feature>
<dbReference type="Gene3D" id="1.10.287.70">
    <property type="match status" value="1"/>
</dbReference>
<evidence type="ECO:0000256" key="7">
    <source>
        <dbReference type="SAM" id="Phobius"/>
    </source>
</evidence>
<feature type="transmembrane region" description="Helical" evidence="7">
    <location>
        <begin position="455"/>
        <end position="476"/>
    </location>
</feature>
<evidence type="ECO:0000313" key="9">
    <source>
        <dbReference type="EMBL" id="ELR23542.1"/>
    </source>
</evidence>
<evidence type="ECO:0000313" key="10">
    <source>
        <dbReference type="Proteomes" id="UP000011083"/>
    </source>
</evidence>